<dbReference type="Gene3D" id="3.40.50.720">
    <property type="entry name" value="NAD(P)-binding Rossmann-like Domain"/>
    <property type="match status" value="1"/>
</dbReference>
<sequence length="290" mass="31291">MTNMAGIRIIGVVGAGQMGAGIAQVVAAAKYQAVLADVDNSALSRGMKSISSSLARFVSKGSLSQEESDATLGRIKTTVSLSELRDADLVIEAVSESEDLKKRIFSELDRVVKPSAILASNTSSISITRIASFTQRPQQVVGMHFMNPPPLMKLVELIRGLQTDEAVYNTVRELAQRLGKTVTCSRDYPGFVVNRILMPMINEAFIALQEGVATAEDIDMGMKLGTNQPMGPLALADFIGLDTCLAIMRVLHHGLGDSKYRPSPLLVQYVDAGWLGRKTGRGVYNYKSAL</sequence>
<dbReference type="InterPro" id="IPR006176">
    <property type="entry name" value="3-OHacyl-CoA_DH_NAD-bd"/>
</dbReference>
<dbReference type="InterPro" id="IPR013328">
    <property type="entry name" value="6PGD_dom2"/>
</dbReference>
<feature type="binding site" evidence="8">
    <location>
        <position position="60"/>
    </location>
    <ligand>
        <name>CoA</name>
        <dbReference type="ChEBI" id="CHEBI:57287"/>
    </ligand>
</feature>
<proteinExistence type="inferred from homology"/>
<keyword evidence="7" id="KW-0520">NAD</keyword>
<keyword evidence="3" id="KW-0560">Oxidoreductase</keyword>
<evidence type="ECO:0000256" key="8">
    <source>
        <dbReference type="PIRSR" id="PIRSR000105-3"/>
    </source>
</evidence>
<comment type="catalytic activity">
    <reaction evidence="5">
        <text>a 4-saturated-(3S)-3-hydroxyacyl-CoA = a (3E)-enoyl-CoA + H2O</text>
        <dbReference type="Rhea" id="RHEA:20724"/>
        <dbReference type="ChEBI" id="CHEBI:15377"/>
        <dbReference type="ChEBI" id="CHEBI:58521"/>
        <dbReference type="ChEBI" id="CHEBI:137480"/>
        <dbReference type="EC" id="4.2.1.17"/>
    </reaction>
</comment>
<feature type="domain" description="3-hydroxyacyl-CoA dehydrogenase NAD binding" evidence="10">
    <location>
        <begin position="10"/>
        <end position="186"/>
    </location>
</feature>
<feature type="binding site" evidence="7">
    <location>
        <position position="96"/>
    </location>
    <ligand>
        <name>NAD(+)</name>
        <dbReference type="ChEBI" id="CHEBI:57540"/>
    </ligand>
</feature>
<feature type="binding site" evidence="7">
    <location>
        <begin position="14"/>
        <end position="19"/>
    </location>
    <ligand>
        <name>NAD(+)</name>
        <dbReference type="ChEBI" id="CHEBI:57540"/>
    </ligand>
</feature>
<evidence type="ECO:0000256" key="7">
    <source>
        <dbReference type="PIRSR" id="PIRSR000105-2"/>
    </source>
</evidence>
<dbReference type="Gene3D" id="1.10.1040.10">
    <property type="entry name" value="N-(1-d-carboxylethyl)-l-norvaline Dehydrogenase, domain 2"/>
    <property type="match status" value="1"/>
</dbReference>
<evidence type="ECO:0000256" key="1">
    <source>
        <dbReference type="ARBA" id="ARBA00005005"/>
    </source>
</evidence>
<feature type="domain" description="3-hydroxyacyl-CoA dehydrogenase C-terminal" evidence="9">
    <location>
        <begin position="190"/>
        <end position="286"/>
    </location>
</feature>
<feature type="binding site" evidence="7">
    <location>
        <position position="123"/>
    </location>
    <ligand>
        <name>NAD(+)</name>
        <dbReference type="ChEBI" id="CHEBI:57540"/>
    </ligand>
</feature>
<dbReference type="AlphaFoldDB" id="A0A2R6WTR5"/>
<feature type="binding site" evidence="7">
    <location>
        <position position="147"/>
    </location>
    <ligand>
        <name>NAD(+)</name>
        <dbReference type="ChEBI" id="CHEBI:57540"/>
    </ligand>
</feature>
<dbReference type="FunFam" id="3.40.50.720:FF:000009">
    <property type="entry name" value="Fatty oxidation complex, alpha subunit"/>
    <property type="match status" value="1"/>
</dbReference>
<feature type="binding site" evidence="7">
    <location>
        <position position="278"/>
    </location>
    <ligand>
        <name>NAD(+)</name>
        <dbReference type="ChEBI" id="CHEBI:57540"/>
    </ligand>
</feature>
<feature type="binding site" evidence="7">
    <location>
        <position position="101"/>
    </location>
    <ligand>
        <name>NAD(+)</name>
        <dbReference type="ChEBI" id="CHEBI:57540"/>
    </ligand>
</feature>
<dbReference type="Pfam" id="PF02737">
    <property type="entry name" value="3HCDH_N"/>
    <property type="match status" value="1"/>
</dbReference>
<evidence type="ECO:0000313" key="11">
    <source>
        <dbReference type="EMBL" id="PTQ37253.1"/>
    </source>
</evidence>
<gene>
    <name evidence="11" type="ORF">MARPO_0058s0041</name>
</gene>
<comment type="similarity">
    <text evidence="2">Belongs to the 3-hydroxyacyl-CoA dehydrogenase family.</text>
</comment>
<dbReference type="EMBL" id="KZ772730">
    <property type="protein sequence ID" value="PTQ37253.1"/>
    <property type="molecule type" value="Genomic_DNA"/>
</dbReference>
<evidence type="ECO:0000256" key="3">
    <source>
        <dbReference type="ARBA" id="ARBA00023002"/>
    </source>
</evidence>
<dbReference type="PANTHER" id="PTHR48075">
    <property type="entry name" value="3-HYDROXYACYL-COA DEHYDROGENASE FAMILY PROTEIN"/>
    <property type="match status" value="1"/>
</dbReference>
<evidence type="ECO:0008006" key="13">
    <source>
        <dbReference type="Google" id="ProtNLM"/>
    </source>
</evidence>
<dbReference type="InterPro" id="IPR008927">
    <property type="entry name" value="6-PGluconate_DH-like_C_sf"/>
</dbReference>
<feature type="binding site" evidence="8">
    <location>
        <position position="123"/>
    </location>
    <ligand>
        <name>CoA</name>
        <dbReference type="ChEBI" id="CHEBI:57287"/>
    </ligand>
</feature>
<dbReference type="GO" id="GO:0016616">
    <property type="term" value="F:oxidoreductase activity, acting on the CH-OH group of donors, NAD or NADP as acceptor"/>
    <property type="evidence" value="ECO:0007669"/>
    <property type="project" value="InterPro"/>
</dbReference>
<dbReference type="NCBIfam" id="NF005875">
    <property type="entry name" value="PRK07819.1"/>
    <property type="match status" value="1"/>
</dbReference>
<dbReference type="SUPFAM" id="SSF51735">
    <property type="entry name" value="NAD(P)-binding Rossmann-fold domains"/>
    <property type="match status" value="1"/>
</dbReference>
<dbReference type="OMA" id="MAHPMGP"/>
<dbReference type="Pfam" id="PF00725">
    <property type="entry name" value="3HCDH"/>
    <property type="match status" value="1"/>
</dbReference>
<evidence type="ECO:0000259" key="10">
    <source>
        <dbReference type="Pfam" id="PF02737"/>
    </source>
</evidence>
<keyword evidence="12" id="KW-1185">Reference proteome</keyword>
<feature type="site" description="Important for catalytic activity" evidence="6">
    <location>
        <position position="144"/>
    </location>
</feature>
<evidence type="ECO:0000256" key="2">
    <source>
        <dbReference type="ARBA" id="ARBA00009463"/>
    </source>
</evidence>
<evidence type="ECO:0000313" key="12">
    <source>
        <dbReference type="Proteomes" id="UP000244005"/>
    </source>
</evidence>
<evidence type="ECO:0000256" key="5">
    <source>
        <dbReference type="ARBA" id="ARBA00023717"/>
    </source>
</evidence>
<feature type="binding site" evidence="8">
    <location>
        <position position="53"/>
    </location>
    <ligand>
        <name>CoA</name>
        <dbReference type="ChEBI" id="CHEBI:57287"/>
    </ligand>
</feature>
<dbReference type="InterPro" id="IPR006108">
    <property type="entry name" value="3HC_DH_C"/>
</dbReference>
<reference evidence="12" key="1">
    <citation type="journal article" date="2017" name="Cell">
        <title>Insights into land plant evolution garnered from the Marchantia polymorpha genome.</title>
        <authorList>
            <person name="Bowman J.L."/>
            <person name="Kohchi T."/>
            <person name="Yamato K.T."/>
            <person name="Jenkins J."/>
            <person name="Shu S."/>
            <person name="Ishizaki K."/>
            <person name="Yamaoka S."/>
            <person name="Nishihama R."/>
            <person name="Nakamura Y."/>
            <person name="Berger F."/>
            <person name="Adam C."/>
            <person name="Aki S.S."/>
            <person name="Althoff F."/>
            <person name="Araki T."/>
            <person name="Arteaga-Vazquez M.A."/>
            <person name="Balasubrmanian S."/>
            <person name="Barry K."/>
            <person name="Bauer D."/>
            <person name="Boehm C.R."/>
            <person name="Briginshaw L."/>
            <person name="Caballero-Perez J."/>
            <person name="Catarino B."/>
            <person name="Chen F."/>
            <person name="Chiyoda S."/>
            <person name="Chovatia M."/>
            <person name="Davies K.M."/>
            <person name="Delmans M."/>
            <person name="Demura T."/>
            <person name="Dierschke T."/>
            <person name="Dolan L."/>
            <person name="Dorantes-Acosta A.E."/>
            <person name="Eklund D.M."/>
            <person name="Florent S.N."/>
            <person name="Flores-Sandoval E."/>
            <person name="Fujiyama A."/>
            <person name="Fukuzawa H."/>
            <person name="Galik B."/>
            <person name="Grimanelli D."/>
            <person name="Grimwood J."/>
            <person name="Grossniklaus U."/>
            <person name="Hamada T."/>
            <person name="Haseloff J."/>
            <person name="Hetherington A.J."/>
            <person name="Higo A."/>
            <person name="Hirakawa Y."/>
            <person name="Hundley H.N."/>
            <person name="Ikeda Y."/>
            <person name="Inoue K."/>
            <person name="Inoue S.I."/>
            <person name="Ishida S."/>
            <person name="Jia Q."/>
            <person name="Kakita M."/>
            <person name="Kanazawa T."/>
            <person name="Kawai Y."/>
            <person name="Kawashima T."/>
            <person name="Kennedy M."/>
            <person name="Kinose K."/>
            <person name="Kinoshita T."/>
            <person name="Kohara Y."/>
            <person name="Koide E."/>
            <person name="Komatsu K."/>
            <person name="Kopischke S."/>
            <person name="Kubo M."/>
            <person name="Kyozuka J."/>
            <person name="Lagercrantz U."/>
            <person name="Lin S.S."/>
            <person name="Lindquist E."/>
            <person name="Lipzen A.M."/>
            <person name="Lu C.W."/>
            <person name="De Luna E."/>
            <person name="Martienssen R.A."/>
            <person name="Minamino N."/>
            <person name="Mizutani M."/>
            <person name="Mizutani M."/>
            <person name="Mochizuki N."/>
            <person name="Monte I."/>
            <person name="Mosher R."/>
            <person name="Nagasaki H."/>
            <person name="Nakagami H."/>
            <person name="Naramoto S."/>
            <person name="Nishitani K."/>
            <person name="Ohtani M."/>
            <person name="Okamoto T."/>
            <person name="Okumura M."/>
            <person name="Phillips J."/>
            <person name="Pollak B."/>
            <person name="Reinders A."/>
            <person name="Rovekamp M."/>
            <person name="Sano R."/>
            <person name="Sawa S."/>
            <person name="Schmid M.W."/>
            <person name="Shirakawa M."/>
            <person name="Solano R."/>
            <person name="Spunde A."/>
            <person name="Suetsugu N."/>
            <person name="Sugano S."/>
            <person name="Sugiyama A."/>
            <person name="Sun R."/>
            <person name="Suzuki Y."/>
            <person name="Takenaka M."/>
            <person name="Takezawa D."/>
            <person name="Tomogane H."/>
            <person name="Tsuzuki M."/>
            <person name="Ueda T."/>
            <person name="Umeda M."/>
            <person name="Ward J.M."/>
            <person name="Watanabe Y."/>
            <person name="Yazaki K."/>
            <person name="Yokoyama R."/>
            <person name="Yoshitake Y."/>
            <person name="Yotsui I."/>
            <person name="Zachgo S."/>
            <person name="Schmutz J."/>
        </authorList>
    </citation>
    <scope>NUCLEOTIDE SEQUENCE [LARGE SCALE GENOMIC DNA]</scope>
    <source>
        <strain evidence="12">Tak-1</strain>
    </source>
</reference>
<dbReference type="GO" id="GO:0006631">
    <property type="term" value="P:fatty acid metabolic process"/>
    <property type="evidence" value="ECO:0007669"/>
    <property type="project" value="InterPro"/>
</dbReference>
<evidence type="ECO:0000256" key="4">
    <source>
        <dbReference type="ARBA" id="ARBA00023709"/>
    </source>
</evidence>
<name>A0A2R6WTR5_MARPO</name>
<accession>A0A2R6WTR5</accession>
<dbReference type="NCBIfam" id="NF005715">
    <property type="entry name" value="PRK07530.1"/>
    <property type="match status" value="1"/>
</dbReference>
<evidence type="ECO:0000259" key="9">
    <source>
        <dbReference type="Pfam" id="PF00725"/>
    </source>
</evidence>
<organism evidence="11 12">
    <name type="scientific">Marchantia polymorpha</name>
    <name type="common">Common liverwort</name>
    <name type="synonym">Marchantia aquatica</name>
    <dbReference type="NCBI Taxonomy" id="3197"/>
    <lineage>
        <taxon>Eukaryota</taxon>
        <taxon>Viridiplantae</taxon>
        <taxon>Streptophyta</taxon>
        <taxon>Embryophyta</taxon>
        <taxon>Marchantiophyta</taxon>
        <taxon>Marchantiopsida</taxon>
        <taxon>Marchantiidae</taxon>
        <taxon>Marchantiales</taxon>
        <taxon>Marchantiaceae</taxon>
        <taxon>Marchantia</taxon>
    </lineage>
</organism>
<dbReference type="Proteomes" id="UP000244005">
    <property type="component" value="Unassembled WGS sequence"/>
</dbReference>
<evidence type="ECO:0000256" key="6">
    <source>
        <dbReference type="PIRSR" id="PIRSR000105-1"/>
    </source>
</evidence>
<feature type="binding site" evidence="7">
    <location>
        <position position="37"/>
    </location>
    <ligand>
        <name>NAD(+)</name>
        <dbReference type="ChEBI" id="CHEBI:57540"/>
    </ligand>
</feature>
<dbReference type="GO" id="GO:0004300">
    <property type="term" value="F:enoyl-CoA hydratase activity"/>
    <property type="evidence" value="ECO:0007669"/>
    <property type="project" value="UniProtKB-EC"/>
</dbReference>
<dbReference type="SUPFAM" id="SSF48179">
    <property type="entry name" value="6-phosphogluconate dehydrogenase C-terminal domain-like"/>
    <property type="match status" value="1"/>
</dbReference>
<dbReference type="InterPro" id="IPR036291">
    <property type="entry name" value="NAD(P)-bd_dom_sf"/>
</dbReference>
<dbReference type="PANTHER" id="PTHR48075:SF5">
    <property type="entry name" value="3-HYDROXYBUTYRYL-COA DEHYDROGENASE"/>
    <property type="match status" value="1"/>
</dbReference>
<dbReference type="OrthoDB" id="5958943at2759"/>
<protein>
    <recommendedName>
        <fullName evidence="13">3-hydroxybutyryl-CoA dehydrogenase</fullName>
    </recommendedName>
</protein>
<comment type="catalytic activity">
    <reaction evidence="4">
        <text>a (3S)-3-hydroxyacyl-CoA = a (2E)-enoyl-CoA + H2O</text>
        <dbReference type="Rhea" id="RHEA:16105"/>
        <dbReference type="ChEBI" id="CHEBI:15377"/>
        <dbReference type="ChEBI" id="CHEBI:57318"/>
        <dbReference type="ChEBI" id="CHEBI:58856"/>
        <dbReference type="EC" id="4.2.1.17"/>
    </reaction>
</comment>
<dbReference type="NCBIfam" id="NF004474">
    <property type="entry name" value="PRK05808.1"/>
    <property type="match status" value="1"/>
</dbReference>
<dbReference type="Gramene" id="Mp5g20630.1">
    <property type="protein sequence ID" value="Mp5g20630.1.cds"/>
    <property type="gene ID" value="Mp5g20630"/>
</dbReference>
<dbReference type="PIRSF" id="PIRSF000105">
    <property type="entry name" value="HCDH"/>
    <property type="match status" value="1"/>
</dbReference>
<dbReference type="InterPro" id="IPR022694">
    <property type="entry name" value="3-OHacyl-CoA_DH"/>
</dbReference>
<comment type="pathway">
    <text evidence="1">Lipid metabolism; fatty acid beta-oxidation.</text>
</comment>
<dbReference type="GO" id="GO:0070403">
    <property type="term" value="F:NAD+ binding"/>
    <property type="evidence" value="ECO:0007669"/>
    <property type="project" value="InterPro"/>
</dbReference>
<dbReference type="GO" id="GO:0016491">
    <property type="term" value="F:oxidoreductase activity"/>
    <property type="evidence" value="ECO:0000318"/>
    <property type="project" value="GO_Central"/>
</dbReference>